<dbReference type="Gene3D" id="3.40.630.30">
    <property type="match status" value="1"/>
</dbReference>
<keyword evidence="2" id="KW-0012">Acyltransferase</keyword>
<dbReference type="Proteomes" id="UP000008922">
    <property type="component" value="Chromosome"/>
</dbReference>
<keyword evidence="3" id="KW-1185">Reference proteome</keyword>
<dbReference type="STRING" id="926569.ANT_26780"/>
<dbReference type="CDD" id="cd04301">
    <property type="entry name" value="NAT_SF"/>
    <property type="match status" value="1"/>
</dbReference>
<dbReference type="SUPFAM" id="SSF55729">
    <property type="entry name" value="Acyl-CoA N-acyltransferases (Nat)"/>
    <property type="match status" value="1"/>
</dbReference>
<dbReference type="KEGG" id="atm:ANT_26780"/>
<dbReference type="RefSeq" id="WP_013561056.1">
    <property type="nucleotide sequence ID" value="NC_014960.1"/>
</dbReference>
<protein>
    <submittedName>
        <fullName evidence="2">Acetyltransferase</fullName>
        <ecNumber evidence="2">2.3.1.-</ecNumber>
    </submittedName>
</protein>
<dbReference type="GO" id="GO:0016747">
    <property type="term" value="F:acyltransferase activity, transferring groups other than amino-acyl groups"/>
    <property type="evidence" value="ECO:0007669"/>
    <property type="project" value="InterPro"/>
</dbReference>
<sequence length="195" mass="21830">MNTPQESAYTFHLLTPERWADFERLFGAHGAYGGCWCMFWFLRGSAFTRGQGEANRLAMKSRVEAGETPGMLAYLGDEPVGWCAFGPREGYPRLQASRTLKPVDNLPVWSVVCFYVAKGHRRRGVSKALLKAVIEEVRRRGGKVVEGYPSPSTGEGRPDPFVYLGLEAAFREAGFVDVARPTPHRLIMRYVIENA</sequence>
<dbReference type="PROSITE" id="PS51186">
    <property type="entry name" value="GNAT"/>
    <property type="match status" value="1"/>
</dbReference>
<accession>E8N0F5</accession>
<feature type="domain" description="N-acetyltransferase" evidence="1">
    <location>
        <begin position="9"/>
        <end position="193"/>
    </location>
</feature>
<name>E8N0F5_ANATU</name>
<dbReference type="InParanoid" id="E8N0F5"/>
<dbReference type="EC" id="2.3.1.-" evidence="2"/>
<dbReference type="HOGENOM" id="CLU_105867_0_0_0"/>
<evidence type="ECO:0000259" key="1">
    <source>
        <dbReference type="PROSITE" id="PS51186"/>
    </source>
</evidence>
<dbReference type="OrthoDB" id="162220at2"/>
<proteinExistence type="predicted"/>
<dbReference type="eggNOG" id="COG1247">
    <property type="taxonomic scope" value="Bacteria"/>
</dbReference>
<dbReference type="InterPro" id="IPR016181">
    <property type="entry name" value="Acyl_CoA_acyltransferase"/>
</dbReference>
<reference evidence="2 3" key="1">
    <citation type="submission" date="2010-12" db="EMBL/GenBank/DDBJ databases">
        <title>Whole genome sequence of Anaerolinea thermophila UNI-1.</title>
        <authorList>
            <person name="Narita-Yamada S."/>
            <person name="Kishi E."/>
            <person name="Watanabe Y."/>
            <person name="Takasaki K."/>
            <person name="Ankai A."/>
            <person name="Oguchi A."/>
            <person name="Fukui S."/>
            <person name="Takahashi M."/>
            <person name="Yashiro I."/>
            <person name="Hosoyama A."/>
            <person name="Sekiguchi Y."/>
            <person name="Hanada S."/>
            <person name="Fujita N."/>
        </authorList>
    </citation>
    <scope>NUCLEOTIDE SEQUENCE [LARGE SCALE GENOMIC DNA]</scope>
    <source>
        <strain evidence="3">DSM 14523 / JCM 11388 / NBRC 100420 / UNI-1</strain>
    </source>
</reference>
<gene>
    <name evidence="2" type="ordered locus">ANT_26780</name>
</gene>
<evidence type="ECO:0000313" key="2">
    <source>
        <dbReference type="EMBL" id="BAJ64704.1"/>
    </source>
</evidence>
<organism evidence="2 3">
    <name type="scientific">Anaerolinea thermophila (strain DSM 14523 / JCM 11388 / NBRC 100420 / UNI-1)</name>
    <dbReference type="NCBI Taxonomy" id="926569"/>
    <lineage>
        <taxon>Bacteria</taxon>
        <taxon>Bacillati</taxon>
        <taxon>Chloroflexota</taxon>
        <taxon>Anaerolineae</taxon>
        <taxon>Anaerolineales</taxon>
        <taxon>Anaerolineaceae</taxon>
        <taxon>Anaerolinea</taxon>
    </lineage>
</organism>
<dbReference type="AlphaFoldDB" id="E8N0F5"/>
<dbReference type="EMBL" id="AP012029">
    <property type="protein sequence ID" value="BAJ64704.1"/>
    <property type="molecule type" value="Genomic_DNA"/>
</dbReference>
<evidence type="ECO:0000313" key="3">
    <source>
        <dbReference type="Proteomes" id="UP000008922"/>
    </source>
</evidence>
<keyword evidence="2" id="KW-0808">Transferase</keyword>
<dbReference type="Pfam" id="PF00583">
    <property type="entry name" value="Acetyltransf_1"/>
    <property type="match status" value="1"/>
</dbReference>
<dbReference type="InterPro" id="IPR000182">
    <property type="entry name" value="GNAT_dom"/>
</dbReference>